<gene>
    <name evidence="1" type="ORF">PR048_030846</name>
</gene>
<name>A0ABQ9GA17_9NEOP</name>
<evidence type="ECO:0000313" key="2">
    <source>
        <dbReference type="Proteomes" id="UP001159363"/>
    </source>
</evidence>
<protein>
    <submittedName>
        <fullName evidence="1">Uncharacterized protein</fullName>
    </submittedName>
</protein>
<accession>A0ABQ9GA17</accession>
<keyword evidence="2" id="KW-1185">Reference proteome</keyword>
<organism evidence="1 2">
    <name type="scientific">Dryococelus australis</name>
    <dbReference type="NCBI Taxonomy" id="614101"/>
    <lineage>
        <taxon>Eukaryota</taxon>
        <taxon>Metazoa</taxon>
        <taxon>Ecdysozoa</taxon>
        <taxon>Arthropoda</taxon>
        <taxon>Hexapoda</taxon>
        <taxon>Insecta</taxon>
        <taxon>Pterygota</taxon>
        <taxon>Neoptera</taxon>
        <taxon>Polyneoptera</taxon>
        <taxon>Phasmatodea</taxon>
        <taxon>Verophasmatodea</taxon>
        <taxon>Anareolatae</taxon>
        <taxon>Phasmatidae</taxon>
        <taxon>Eurycanthinae</taxon>
        <taxon>Dryococelus</taxon>
    </lineage>
</organism>
<dbReference type="EMBL" id="JARBHB010000014">
    <property type="protein sequence ID" value="KAJ8869274.1"/>
    <property type="molecule type" value="Genomic_DNA"/>
</dbReference>
<evidence type="ECO:0000313" key="1">
    <source>
        <dbReference type="EMBL" id="KAJ8869274.1"/>
    </source>
</evidence>
<proteinExistence type="predicted"/>
<sequence length="137" mass="15727">MLVSSGGRNFKGQSATKKTRRKKLIVKGDISLDCAIEKPWLAEVTKIQTWEMQGSLAVEVDRVTMRKNGKPAQWDMVKGDKKEAEMIQCSWCGRRRVLDFNECPARGKCVQYVGVIILQLYIERKKKTHQCHRRFGG</sequence>
<reference evidence="1 2" key="1">
    <citation type="submission" date="2023-02" db="EMBL/GenBank/DDBJ databases">
        <title>LHISI_Scaffold_Assembly.</title>
        <authorList>
            <person name="Stuart O.P."/>
            <person name="Cleave R."/>
            <person name="Magrath M.J.L."/>
            <person name="Mikheyev A.S."/>
        </authorList>
    </citation>
    <scope>NUCLEOTIDE SEQUENCE [LARGE SCALE GENOMIC DNA]</scope>
    <source>
        <strain evidence="1">Daus_M_001</strain>
        <tissue evidence="1">Leg muscle</tissue>
    </source>
</reference>
<dbReference type="Proteomes" id="UP001159363">
    <property type="component" value="Chromosome 13"/>
</dbReference>
<comment type="caution">
    <text evidence="1">The sequence shown here is derived from an EMBL/GenBank/DDBJ whole genome shotgun (WGS) entry which is preliminary data.</text>
</comment>